<dbReference type="AlphaFoldDB" id="A0A6B0UL46"/>
<evidence type="ECO:0000313" key="1">
    <source>
        <dbReference type="EMBL" id="MXU90509.1"/>
    </source>
</evidence>
<accession>A0A6B0UL46</accession>
<protein>
    <submittedName>
        <fullName evidence="1">Uncharacterized protein</fullName>
    </submittedName>
</protein>
<sequence>MLSGTLALPFGVTAATKSSTVVVSTSLSLKTSLQCALSSSLHPHSTSLVLRSSFNRSRSPLLTSFSSMVMLMCRKFALPATSSTFSVHKIPGGRGMNTDDYLVQTDVMFEQRSRS</sequence>
<reference evidence="1" key="1">
    <citation type="submission" date="2019-12" db="EMBL/GenBank/DDBJ databases">
        <title>An insight into the sialome of adult female Ixodes ricinus ticks feeding for 6 days.</title>
        <authorList>
            <person name="Perner J."/>
            <person name="Ribeiro J.M.C."/>
        </authorList>
    </citation>
    <scope>NUCLEOTIDE SEQUENCE</scope>
    <source>
        <strain evidence="1">Semi-engorged</strain>
        <tissue evidence="1">Salivary glands</tissue>
    </source>
</reference>
<name>A0A6B0UL46_IXORI</name>
<organism evidence="1">
    <name type="scientific">Ixodes ricinus</name>
    <name type="common">Common tick</name>
    <name type="synonym">Acarus ricinus</name>
    <dbReference type="NCBI Taxonomy" id="34613"/>
    <lineage>
        <taxon>Eukaryota</taxon>
        <taxon>Metazoa</taxon>
        <taxon>Ecdysozoa</taxon>
        <taxon>Arthropoda</taxon>
        <taxon>Chelicerata</taxon>
        <taxon>Arachnida</taxon>
        <taxon>Acari</taxon>
        <taxon>Parasitiformes</taxon>
        <taxon>Ixodida</taxon>
        <taxon>Ixodoidea</taxon>
        <taxon>Ixodidae</taxon>
        <taxon>Ixodinae</taxon>
        <taxon>Ixodes</taxon>
    </lineage>
</organism>
<proteinExistence type="predicted"/>
<dbReference type="EMBL" id="GIFC01008426">
    <property type="protein sequence ID" value="MXU90509.1"/>
    <property type="molecule type" value="Transcribed_RNA"/>
</dbReference>